<sequence length="265" mass="29560">MNKSILSVEGRAFGNLSSTFNILIAEDWEIRCMHICDVKLDPTDTGKCYHCCSTDLCNNVGCGEQDHRGLNGSMCYECDGKLQSEACHQVTFCDYDENPKEHHFFFLFTEGYSMKYATAKALLTTHNGGLYTAYTFGNSMNESWNLQPNQNEFALNHNVYMFDGIKHAGVKLQGNKQISVFGLSYNNYSGNGHSGGYLAIPTNYLSRRYIIPSYKVYQQRPLSSSMIALTPLESSTTVNIHLKTTSGSLTSKTDNILPVIISLLS</sequence>
<proteinExistence type="predicted"/>
<dbReference type="Proteomes" id="UP000683360">
    <property type="component" value="Unassembled WGS sequence"/>
</dbReference>
<keyword evidence="2" id="KW-1185">Reference proteome</keyword>
<comment type="caution">
    <text evidence="1">The sequence shown here is derived from an EMBL/GenBank/DDBJ whole genome shotgun (WGS) entry which is preliminary data.</text>
</comment>
<dbReference type="OrthoDB" id="6199680at2759"/>
<dbReference type="EMBL" id="CAJPWZ010003096">
    <property type="protein sequence ID" value="CAG2251657.1"/>
    <property type="molecule type" value="Genomic_DNA"/>
</dbReference>
<accession>A0A8S3V210</accession>
<protein>
    <submittedName>
        <fullName evidence="1">Uncharacterized protein</fullName>
    </submittedName>
</protein>
<dbReference type="AlphaFoldDB" id="A0A8S3V210"/>
<name>A0A8S3V210_MYTED</name>
<gene>
    <name evidence="1" type="ORF">MEDL_63295</name>
</gene>
<reference evidence="1" key="1">
    <citation type="submission" date="2021-03" db="EMBL/GenBank/DDBJ databases">
        <authorList>
            <person name="Bekaert M."/>
        </authorList>
    </citation>
    <scope>NUCLEOTIDE SEQUENCE</scope>
</reference>
<evidence type="ECO:0000313" key="1">
    <source>
        <dbReference type="EMBL" id="CAG2251657.1"/>
    </source>
</evidence>
<organism evidence="1 2">
    <name type="scientific">Mytilus edulis</name>
    <name type="common">Blue mussel</name>
    <dbReference type="NCBI Taxonomy" id="6550"/>
    <lineage>
        <taxon>Eukaryota</taxon>
        <taxon>Metazoa</taxon>
        <taxon>Spiralia</taxon>
        <taxon>Lophotrochozoa</taxon>
        <taxon>Mollusca</taxon>
        <taxon>Bivalvia</taxon>
        <taxon>Autobranchia</taxon>
        <taxon>Pteriomorphia</taxon>
        <taxon>Mytilida</taxon>
        <taxon>Mytiloidea</taxon>
        <taxon>Mytilidae</taxon>
        <taxon>Mytilinae</taxon>
        <taxon>Mytilus</taxon>
    </lineage>
</organism>
<evidence type="ECO:0000313" key="2">
    <source>
        <dbReference type="Proteomes" id="UP000683360"/>
    </source>
</evidence>